<protein>
    <recommendedName>
        <fullName evidence="4">Secreted protein</fullName>
    </recommendedName>
</protein>
<accession>A0ABR1ZS68</accession>
<organism evidence="2 3">
    <name type="scientific">Hibiscus sabdariffa</name>
    <name type="common">roselle</name>
    <dbReference type="NCBI Taxonomy" id="183260"/>
    <lineage>
        <taxon>Eukaryota</taxon>
        <taxon>Viridiplantae</taxon>
        <taxon>Streptophyta</taxon>
        <taxon>Embryophyta</taxon>
        <taxon>Tracheophyta</taxon>
        <taxon>Spermatophyta</taxon>
        <taxon>Magnoliopsida</taxon>
        <taxon>eudicotyledons</taxon>
        <taxon>Gunneridae</taxon>
        <taxon>Pentapetalae</taxon>
        <taxon>rosids</taxon>
        <taxon>malvids</taxon>
        <taxon>Malvales</taxon>
        <taxon>Malvaceae</taxon>
        <taxon>Malvoideae</taxon>
        <taxon>Hibiscus</taxon>
    </lineage>
</organism>
<feature type="chain" id="PRO_5045515845" description="Secreted protein" evidence="1">
    <location>
        <begin position="22"/>
        <end position="126"/>
    </location>
</feature>
<proteinExistence type="predicted"/>
<comment type="caution">
    <text evidence="2">The sequence shown here is derived from an EMBL/GenBank/DDBJ whole genome shotgun (WGS) entry which is preliminary data.</text>
</comment>
<feature type="signal peptide" evidence="1">
    <location>
        <begin position="1"/>
        <end position="21"/>
    </location>
</feature>
<evidence type="ECO:0000256" key="1">
    <source>
        <dbReference type="SAM" id="SignalP"/>
    </source>
</evidence>
<dbReference type="EMBL" id="JBBPBN010000642">
    <property type="protein sequence ID" value="KAK8483556.1"/>
    <property type="molecule type" value="Genomic_DNA"/>
</dbReference>
<keyword evidence="3" id="KW-1185">Reference proteome</keyword>
<evidence type="ECO:0000313" key="3">
    <source>
        <dbReference type="Proteomes" id="UP001396334"/>
    </source>
</evidence>
<keyword evidence="1" id="KW-0732">Signal</keyword>
<evidence type="ECO:0008006" key="4">
    <source>
        <dbReference type="Google" id="ProtNLM"/>
    </source>
</evidence>
<sequence length="126" mass="13620">MFGLGLGLLIWLKFKLGLGLAGRSGSRNWAWSDCLPKNQAAKTLGSHMGSPSRPDSATQLRFYTLKLLWLQKPSLTAAPKVVLMQAMAITAPKVASMQATTITAPTVIVAPTVATCHDTNERGRKW</sequence>
<evidence type="ECO:0000313" key="2">
    <source>
        <dbReference type="EMBL" id="KAK8483556.1"/>
    </source>
</evidence>
<gene>
    <name evidence="2" type="ORF">V6N11_028146</name>
</gene>
<reference evidence="2 3" key="1">
    <citation type="journal article" date="2024" name="G3 (Bethesda)">
        <title>Genome assembly of Hibiscus sabdariffa L. provides insights into metabolisms of medicinal natural products.</title>
        <authorList>
            <person name="Kim T."/>
        </authorList>
    </citation>
    <scope>NUCLEOTIDE SEQUENCE [LARGE SCALE GENOMIC DNA]</scope>
    <source>
        <strain evidence="2">TK-2024</strain>
        <tissue evidence="2">Old leaves</tissue>
    </source>
</reference>
<name>A0ABR1ZS68_9ROSI</name>
<dbReference type="Proteomes" id="UP001396334">
    <property type="component" value="Unassembled WGS sequence"/>
</dbReference>